<feature type="region of interest" description="Disordered" evidence="1">
    <location>
        <begin position="53"/>
        <end position="94"/>
    </location>
</feature>
<organism evidence="2">
    <name type="scientific">Zeugodacus cucurbitae</name>
    <name type="common">Melon fruit fly</name>
    <name type="synonym">Bactrocera cucurbitae</name>
    <dbReference type="NCBI Taxonomy" id="28588"/>
    <lineage>
        <taxon>Eukaryota</taxon>
        <taxon>Metazoa</taxon>
        <taxon>Ecdysozoa</taxon>
        <taxon>Arthropoda</taxon>
        <taxon>Hexapoda</taxon>
        <taxon>Insecta</taxon>
        <taxon>Pterygota</taxon>
        <taxon>Neoptera</taxon>
        <taxon>Endopterygota</taxon>
        <taxon>Diptera</taxon>
        <taxon>Brachycera</taxon>
        <taxon>Muscomorpha</taxon>
        <taxon>Tephritoidea</taxon>
        <taxon>Tephritidae</taxon>
        <taxon>Zeugodacus</taxon>
        <taxon>Zeugodacus</taxon>
    </lineage>
</organism>
<name>A0A0A1X163_ZEUCU</name>
<keyword evidence="2" id="KW-0808">Transferase</keyword>
<keyword evidence="2" id="KW-0418">Kinase</keyword>
<gene>
    <name evidence="2" type="primary">MAGI1_4</name>
    <name evidence="2" type="ORF">g.55998</name>
</gene>
<proteinExistence type="predicted"/>
<dbReference type="EMBL" id="GBXI01009485">
    <property type="protein sequence ID" value="JAD04807.1"/>
    <property type="molecule type" value="Transcribed_RNA"/>
</dbReference>
<feature type="region of interest" description="Disordered" evidence="1">
    <location>
        <begin position="1"/>
        <end position="35"/>
    </location>
</feature>
<reference evidence="2" key="1">
    <citation type="submission" date="2014-11" db="EMBL/GenBank/DDBJ databases">
        <authorList>
            <person name="Geib S."/>
        </authorList>
    </citation>
    <scope>NUCLEOTIDE SEQUENCE</scope>
</reference>
<feature type="compositionally biased region" description="Acidic residues" evidence="1">
    <location>
        <begin position="75"/>
        <end position="91"/>
    </location>
</feature>
<dbReference type="AlphaFoldDB" id="A0A0A1X163"/>
<evidence type="ECO:0000313" key="2">
    <source>
        <dbReference type="EMBL" id="JAD04807.1"/>
    </source>
</evidence>
<protein>
    <submittedName>
        <fullName evidence="2">Membrane-associated guanylate kinase, WW and PDZ domain-containing protein 1</fullName>
    </submittedName>
</protein>
<accession>A0A0A1X163</accession>
<feature type="compositionally biased region" description="Low complexity" evidence="1">
    <location>
        <begin position="23"/>
        <end position="34"/>
    </location>
</feature>
<dbReference type="GO" id="GO:0016301">
    <property type="term" value="F:kinase activity"/>
    <property type="evidence" value="ECO:0007669"/>
    <property type="project" value="UniProtKB-KW"/>
</dbReference>
<evidence type="ECO:0000256" key="1">
    <source>
        <dbReference type="SAM" id="MobiDB-lite"/>
    </source>
</evidence>
<sequence length="709" mass="77796">MSTKLPIISVTTNDHSELESSDDSNSNDMDYNFNTGEVTDVEDFDSQTDLKILPTQKAPTHMLNVPKVGERDNDATDIEDYNDTDSDDGEDEKSNVYPELKLSLQEFLQHGLREQSMVDNEAKEKVENREGDFLQAQNLNQTNDYLTDCEDYNTDSELENGCERSVCVDLDAAVGEQNRVFIADSARSTNENEKSDEYEDLSVLSDISELASALSDVAGAGARGMSEDEVLEMSGDEEECQIVVSESASENEDEDQVYGDNASNASIPPIDVAFISSGSQQRRKSTTMSLNKNAFLTVANAHVDEVLTDVEKLDDSAAEDSFDSEEEEKSIPRAVILRATGDDSGDITDVEDVFCDDVGTQSSNEFNTISDAVLPPVHREMVVLKEDKFGDTIENVMPLDREYQFGVYNTVSDDAQTEDEDYSCADDLERNVSVAECLNADNLIEDEVTVLNETLKPQISKRLELHAHTEPVTDIEEIYVDGTNRRKKLKTRSLSKGKAKLLDVVRVKEDGGTDVEDMDLSEHGLPPNVILNAAQKLQQDDSIDKATDIEDISADDVSDASDNEAQCEADVGSSTLKAYIVSNSNIMLAIETDGQRKSCINHLQTLTLGGGGSGGDGTNPPNTDIEDVQCPSEADDADSDKVVDASRVCNCADFNELLNESYTVVHEKNTNSFNAEAEKLHMKGNVETRDAHTDIEYVESDESAARASN</sequence>
<reference evidence="2" key="2">
    <citation type="journal article" date="2015" name="Gigascience">
        <title>Reconstructing a comprehensive transcriptome assembly of a white-pupal translocated strain of the pest fruit fly Bactrocera cucurbitae.</title>
        <authorList>
            <person name="Sim S.B."/>
            <person name="Calla B."/>
            <person name="Hall B."/>
            <person name="DeRego T."/>
            <person name="Geib S.M."/>
        </authorList>
    </citation>
    <scope>NUCLEOTIDE SEQUENCE</scope>
</reference>